<proteinExistence type="predicted"/>
<gene>
    <name evidence="2" type="ORF">SAMN05216469_1341</name>
</gene>
<reference evidence="2 3" key="1">
    <citation type="submission" date="2016-10" db="EMBL/GenBank/DDBJ databases">
        <authorList>
            <person name="de Groot N.N."/>
        </authorList>
    </citation>
    <scope>NUCLEOTIDE SEQUENCE [LARGE SCALE GENOMIC DNA]</scope>
    <source>
        <strain evidence="2 3">KH2T6</strain>
    </source>
</reference>
<dbReference type="Proteomes" id="UP000186015">
    <property type="component" value="Unassembled WGS sequence"/>
</dbReference>
<sequence>MHKTMKRIAAGLVAITAGLSAAAASAPMSVFAEDEQILIQSDF</sequence>
<dbReference type="EMBL" id="FOAT01000034">
    <property type="protein sequence ID" value="SEL45446.1"/>
    <property type="molecule type" value="Genomic_DNA"/>
</dbReference>
<keyword evidence="1" id="KW-0732">Signal</keyword>
<dbReference type="AlphaFoldDB" id="A0A1H7QC36"/>
<evidence type="ECO:0000313" key="3">
    <source>
        <dbReference type="Proteomes" id="UP000186015"/>
    </source>
</evidence>
<name>A0A1H7QC36_RUMAL</name>
<protein>
    <submittedName>
        <fullName evidence="2">Uncharacterized protein</fullName>
    </submittedName>
</protein>
<accession>A0A1H7QC36</accession>
<evidence type="ECO:0000313" key="2">
    <source>
        <dbReference type="EMBL" id="SEL45446.1"/>
    </source>
</evidence>
<feature type="signal peptide" evidence="1">
    <location>
        <begin position="1"/>
        <end position="32"/>
    </location>
</feature>
<organism evidence="2 3">
    <name type="scientific">Ruminococcus albus</name>
    <dbReference type="NCBI Taxonomy" id="1264"/>
    <lineage>
        <taxon>Bacteria</taxon>
        <taxon>Bacillati</taxon>
        <taxon>Bacillota</taxon>
        <taxon>Clostridia</taxon>
        <taxon>Eubacteriales</taxon>
        <taxon>Oscillospiraceae</taxon>
        <taxon>Ruminococcus</taxon>
    </lineage>
</organism>
<evidence type="ECO:0000256" key="1">
    <source>
        <dbReference type="SAM" id="SignalP"/>
    </source>
</evidence>
<feature type="chain" id="PRO_5010252994" evidence="1">
    <location>
        <begin position="33"/>
        <end position="43"/>
    </location>
</feature>
<feature type="non-terminal residue" evidence="2">
    <location>
        <position position="43"/>
    </location>
</feature>